<sequence>MSYNPNFIKNSDIIENNKCESLAKELISTTKLKLPTLLNSFDLEAELHAVRQKKAAREEETKRNTCSSFKTWKYGRNFKNRRDGSILKSGTAKAVLAEHSPLFNSTIFGTREGKTFRRCEIPMKIGADKIALLEFKRI</sequence>
<dbReference type="AlphaFoldDB" id="A0A4Y2I8N3"/>
<keyword evidence="2" id="KW-1185">Reference proteome</keyword>
<protein>
    <submittedName>
        <fullName evidence="1">Uncharacterized protein</fullName>
    </submittedName>
</protein>
<reference evidence="1 2" key="1">
    <citation type="journal article" date="2019" name="Sci. Rep.">
        <title>Orb-weaving spider Araneus ventricosus genome elucidates the spidroin gene catalogue.</title>
        <authorList>
            <person name="Kono N."/>
            <person name="Nakamura H."/>
            <person name="Ohtoshi R."/>
            <person name="Moran D.A.P."/>
            <person name="Shinohara A."/>
            <person name="Yoshida Y."/>
            <person name="Fujiwara M."/>
            <person name="Mori M."/>
            <person name="Tomita M."/>
            <person name="Arakawa K."/>
        </authorList>
    </citation>
    <scope>NUCLEOTIDE SEQUENCE [LARGE SCALE GENOMIC DNA]</scope>
</reference>
<dbReference type="EMBL" id="BGPR01002470">
    <property type="protein sequence ID" value="GBM74038.1"/>
    <property type="molecule type" value="Genomic_DNA"/>
</dbReference>
<evidence type="ECO:0000313" key="2">
    <source>
        <dbReference type="Proteomes" id="UP000499080"/>
    </source>
</evidence>
<proteinExistence type="predicted"/>
<organism evidence="1 2">
    <name type="scientific">Araneus ventricosus</name>
    <name type="common">Orbweaver spider</name>
    <name type="synonym">Epeira ventricosa</name>
    <dbReference type="NCBI Taxonomy" id="182803"/>
    <lineage>
        <taxon>Eukaryota</taxon>
        <taxon>Metazoa</taxon>
        <taxon>Ecdysozoa</taxon>
        <taxon>Arthropoda</taxon>
        <taxon>Chelicerata</taxon>
        <taxon>Arachnida</taxon>
        <taxon>Araneae</taxon>
        <taxon>Araneomorphae</taxon>
        <taxon>Entelegynae</taxon>
        <taxon>Araneoidea</taxon>
        <taxon>Araneidae</taxon>
        <taxon>Araneus</taxon>
    </lineage>
</organism>
<accession>A0A4Y2I8N3</accession>
<evidence type="ECO:0000313" key="1">
    <source>
        <dbReference type="EMBL" id="GBM74038.1"/>
    </source>
</evidence>
<dbReference type="Proteomes" id="UP000499080">
    <property type="component" value="Unassembled WGS sequence"/>
</dbReference>
<gene>
    <name evidence="1" type="ORF">AVEN_57834_1</name>
</gene>
<name>A0A4Y2I8N3_ARAVE</name>
<comment type="caution">
    <text evidence="1">The sequence shown here is derived from an EMBL/GenBank/DDBJ whole genome shotgun (WGS) entry which is preliminary data.</text>
</comment>